<organism evidence="1 2">
    <name type="scientific">Vespula squamosa</name>
    <name type="common">Southern yellow jacket</name>
    <name type="synonym">Wasp</name>
    <dbReference type="NCBI Taxonomy" id="30214"/>
    <lineage>
        <taxon>Eukaryota</taxon>
        <taxon>Metazoa</taxon>
        <taxon>Ecdysozoa</taxon>
        <taxon>Arthropoda</taxon>
        <taxon>Hexapoda</taxon>
        <taxon>Insecta</taxon>
        <taxon>Pterygota</taxon>
        <taxon>Neoptera</taxon>
        <taxon>Endopterygota</taxon>
        <taxon>Hymenoptera</taxon>
        <taxon>Apocrita</taxon>
        <taxon>Aculeata</taxon>
        <taxon>Vespoidea</taxon>
        <taxon>Vespidae</taxon>
        <taxon>Vespinae</taxon>
        <taxon>Vespula</taxon>
    </lineage>
</organism>
<comment type="caution">
    <text evidence="1">The sequence shown here is derived from an EMBL/GenBank/DDBJ whole genome shotgun (WGS) entry which is preliminary data.</text>
</comment>
<dbReference type="AlphaFoldDB" id="A0ABD2BD88"/>
<dbReference type="Proteomes" id="UP001607302">
    <property type="component" value="Unassembled WGS sequence"/>
</dbReference>
<protein>
    <submittedName>
        <fullName evidence="1">Coronin-2B-like isoform X1</fullName>
    </submittedName>
</protein>
<accession>A0ABD2BD88</accession>
<reference evidence="1 2" key="1">
    <citation type="journal article" date="2024" name="Ann. Entomol. Soc. Am.">
        <title>Genomic analyses of the southern and eastern yellowjacket wasps (Hymenoptera: Vespidae) reveal evolutionary signatures of social life.</title>
        <authorList>
            <person name="Catto M.A."/>
            <person name="Caine P.B."/>
            <person name="Orr S.E."/>
            <person name="Hunt B.G."/>
            <person name="Goodisman M.A.D."/>
        </authorList>
    </citation>
    <scope>NUCLEOTIDE SEQUENCE [LARGE SCALE GENOMIC DNA]</scope>
    <source>
        <strain evidence="1">233</strain>
        <tissue evidence="1">Head and thorax</tissue>
    </source>
</reference>
<evidence type="ECO:0000313" key="2">
    <source>
        <dbReference type="Proteomes" id="UP001607302"/>
    </source>
</evidence>
<name>A0ABD2BD88_VESSQ</name>
<proteinExistence type="predicted"/>
<gene>
    <name evidence="1" type="ORF">V1478_005112</name>
</gene>
<dbReference type="EMBL" id="JAUDFV010000110">
    <property type="protein sequence ID" value="KAL2730699.1"/>
    <property type="molecule type" value="Genomic_DNA"/>
</dbReference>
<evidence type="ECO:0000313" key="1">
    <source>
        <dbReference type="EMBL" id="KAL2730699.1"/>
    </source>
</evidence>
<sequence length="80" mass="9416">MFAYENYITAIYRRSISTDWEMRRSNEILNEKLNLEDTDSALNNMVDVRACYKPNGKVRINVYYFTSKNMALILITNSAH</sequence>
<keyword evidence="2" id="KW-1185">Reference proteome</keyword>